<keyword evidence="5" id="KW-0505">Motor protein</keyword>
<organism evidence="6">
    <name type="scientific">Opuntia streptacantha</name>
    <name type="common">Prickly pear cactus</name>
    <name type="synonym">Opuntia cardona</name>
    <dbReference type="NCBI Taxonomy" id="393608"/>
    <lineage>
        <taxon>Eukaryota</taxon>
        <taxon>Viridiplantae</taxon>
        <taxon>Streptophyta</taxon>
        <taxon>Embryophyta</taxon>
        <taxon>Tracheophyta</taxon>
        <taxon>Spermatophyta</taxon>
        <taxon>Magnoliopsida</taxon>
        <taxon>eudicotyledons</taxon>
        <taxon>Gunneridae</taxon>
        <taxon>Pentapetalae</taxon>
        <taxon>Caryophyllales</taxon>
        <taxon>Cactineae</taxon>
        <taxon>Cactaceae</taxon>
        <taxon>Opuntioideae</taxon>
        <taxon>Opuntia</taxon>
    </lineage>
</organism>
<proteinExistence type="predicted"/>
<keyword evidence="2" id="KW-0547">Nucleotide-binding</keyword>
<evidence type="ECO:0000256" key="3">
    <source>
        <dbReference type="ARBA" id="ARBA00022840"/>
    </source>
</evidence>
<dbReference type="AlphaFoldDB" id="A0A7C9DEY1"/>
<reference evidence="6" key="1">
    <citation type="journal article" date="2013" name="J. Plant Res.">
        <title>Effect of fungi and light on seed germination of three Opuntia species from semiarid lands of central Mexico.</title>
        <authorList>
            <person name="Delgado-Sanchez P."/>
            <person name="Jimenez-Bremont J.F."/>
            <person name="Guerrero-Gonzalez Mde L."/>
            <person name="Flores J."/>
        </authorList>
    </citation>
    <scope>NUCLEOTIDE SEQUENCE</scope>
    <source>
        <tissue evidence="6">Cladode</tissue>
    </source>
</reference>
<keyword evidence="3" id="KW-0067">ATP-binding</keyword>
<keyword evidence="1" id="KW-0493">Microtubule</keyword>
<dbReference type="GO" id="GO:0005524">
    <property type="term" value="F:ATP binding"/>
    <property type="evidence" value="ECO:0007669"/>
    <property type="project" value="UniProtKB-KW"/>
</dbReference>
<evidence type="ECO:0000256" key="2">
    <source>
        <dbReference type="ARBA" id="ARBA00022741"/>
    </source>
</evidence>
<keyword evidence="4" id="KW-0175">Coiled coil</keyword>
<protein>
    <submittedName>
        <fullName evidence="6">Uncharacterized protein</fullName>
    </submittedName>
</protein>
<evidence type="ECO:0000256" key="1">
    <source>
        <dbReference type="ARBA" id="ARBA00022701"/>
    </source>
</evidence>
<dbReference type="InterPro" id="IPR044986">
    <property type="entry name" value="KIF15/KIN-12"/>
</dbReference>
<dbReference type="EMBL" id="GISG01122009">
    <property type="protein sequence ID" value="MBA4640942.1"/>
    <property type="molecule type" value="Transcribed_RNA"/>
</dbReference>
<dbReference type="PANTHER" id="PTHR37739">
    <property type="entry name" value="KINESIN-LIKE PROTEIN KIN-12D"/>
    <property type="match status" value="1"/>
</dbReference>
<evidence type="ECO:0000313" key="6">
    <source>
        <dbReference type="EMBL" id="MBA4640942.1"/>
    </source>
</evidence>
<name>A0A7C9DEY1_OPUST</name>
<dbReference type="GO" id="GO:0005874">
    <property type="term" value="C:microtubule"/>
    <property type="evidence" value="ECO:0007669"/>
    <property type="project" value="UniProtKB-KW"/>
</dbReference>
<dbReference type="PANTHER" id="PTHR37739:SF8">
    <property type="entry name" value="KINESIN-LIKE PROTEIN KIN-12D"/>
    <property type="match status" value="1"/>
</dbReference>
<reference evidence="6" key="2">
    <citation type="submission" date="2020-07" db="EMBL/GenBank/DDBJ databases">
        <authorList>
            <person name="Vera ALvarez R."/>
            <person name="Arias-Moreno D.M."/>
            <person name="Jimenez-Jacinto V."/>
            <person name="Jimenez-Bremont J.F."/>
            <person name="Swaminathan K."/>
            <person name="Moose S.P."/>
            <person name="Guerrero-Gonzalez M.L."/>
            <person name="Marino-Ramirez L."/>
            <person name="Landsman D."/>
            <person name="Rodriguez-Kessler M."/>
            <person name="Delgado-Sanchez P."/>
        </authorList>
    </citation>
    <scope>NUCLEOTIDE SEQUENCE</scope>
    <source>
        <tissue evidence="6">Cladode</tissue>
    </source>
</reference>
<sequence>MCCIQWPCSYDSHPCNRPHLWCPSQSISHHCLCSSFRPSGLKESPPQVQLRRMQASLDKAKNLNMWYQNDHDAQRSNEEGMGKIRQQAEVETADVIVSLQEELSMLQHRVQESDINVSWIKTWR</sequence>
<accession>A0A7C9DEY1</accession>
<evidence type="ECO:0000256" key="5">
    <source>
        <dbReference type="ARBA" id="ARBA00023175"/>
    </source>
</evidence>
<evidence type="ECO:0000256" key="4">
    <source>
        <dbReference type="ARBA" id="ARBA00023054"/>
    </source>
</evidence>